<feature type="transmembrane region" description="Helical" evidence="2">
    <location>
        <begin position="1448"/>
        <end position="1469"/>
    </location>
</feature>
<dbReference type="KEGG" id="bbes:BESB_047640"/>
<keyword evidence="2" id="KW-0812">Transmembrane</keyword>
<feature type="compositionally biased region" description="Low complexity" evidence="1">
    <location>
        <begin position="110"/>
        <end position="125"/>
    </location>
</feature>
<feature type="compositionally biased region" description="Polar residues" evidence="1">
    <location>
        <begin position="1592"/>
        <end position="1601"/>
    </location>
</feature>
<feature type="transmembrane region" description="Helical" evidence="2">
    <location>
        <begin position="392"/>
        <end position="412"/>
    </location>
</feature>
<feature type="compositionally biased region" description="Basic and acidic residues" evidence="1">
    <location>
        <begin position="514"/>
        <end position="540"/>
    </location>
</feature>
<feature type="region of interest" description="Disordered" evidence="1">
    <location>
        <begin position="739"/>
        <end position="768"/>
    </location>
</feature>
<feature type="region of interest" description="Disordered" evidence="1">
    <location>
        <begin position="1396"/>
        <end position="1429"/>
    </location>
</feature>
<feature type="transmembrane region" description="Helical" evidence="2">
    <location>
        <begin position="1265"/>
        <end position="1282"/>
    </location>
</feature>
<organism evidence="3 4">
    <name type="scientific">Besnoitia besnoiti</name>
    <name type="common">Apicomplexan protozoan</name>
    <dbReference type="NCBI Taxonomy" id="94643"/>
    <lineage>
        <taxon>Eukaryota</taxon>
        <taxon>Sar</taxon>
        <taxon>Alveolata</taxon>
        <taxon>Apicomplexa</taxon>
        <taxon>Conoidasida</taxon>
        <taxon>Coccidia</taxon>
        <taxon>Eucoccidiorida</taxon>
        <taxon>Eimeriorina</taxon>
        <taxon>Sarcocystidae</taxon>
        <taxon>Besnoitia</taxon>
    </lineage>
</organism>
<dbReference type="VEuPathDB" id="ToxoDB:BESB_047640"/>
<dbReference type="Proteomes" id="UP000224006">
    <property type="component" value="Chromosome III"/>
</dbReference>
<evidence type="ECO:0000256" key="2">
    <source>
        <dbReference type="SAM" id="Phobius"/>
    </source>
</evidence>
<feature type="region of interest" description="Disordered" evidence="1">
    <location>
        <begin position="478"/>
        <end position="497"/>
    </location>
</feature>
<feature type="compositionally biased region" description="Low complexity" evidence="1">
    <location>
        <begin position="1397"/>
        <end position="1407"/>
    </location>
</feature>
<feature type="transmembrane region" description="Helical" evidence="2">
    <location>
        <begin position="1327"/>
        <end position="1349"/>
    </location>
</feature>
<feature type="region of interest" description="Disordered" evidence="1">
    <location>
        <begin position="506"/>
        <end position="590"/>
    </location>
</feature>
<feature type="compositionally biased region" description="Polar residues" evidence="1">
    <location>
        <begin position="989"/>
        <end position="998"/>
    </location>
</feature>
<feature type="transmembrane region" description="Helical" evidence="2">
    <location>
        <begin position="892"/>
        <end position="918"/>
    </location>
</feature>
<reference evidence="3 4" key="1">
    <citation type="submission" date="2017-09" db="EMBL/GenBank/DDBJ databases">
        <title>Genome sequencing of Besnoitia besnoiti strain Bb-Ger1.</title>
        <authorList>
            <person name="Schares G."/>
            <person name="Venepally P."/>
            <person name="Lorenzi H.A."/>
        </authorList>
    </citation>
    <scope>NUCLEOTIDE SEQUENCE [LARGE SCALE GENOMIC DNA]</scope>
    <source>
        <strain evidence="3 4">Bb-Ger1</strain>
    </source>
</reference>
<keyword evidence="2" id="KW-0472">Membrane</keyword>
<sequence length="1611" mass="166803">MEIPTRPSPPGGGDGLRTSVAELERPPRSTASAKRGLCCPSPEGAGGCRDPPWGAPGPTAPSASGGAPPADAFAESLASVPFPPRAGLSLSSGLPNCLPASTRPSLSSFPGDPSADSAPGASVAPASPPLVSASFRLQPPPDFSSSFRASSSSARRHISPAASLSAESSPALRQGGDVVLESSRAAADRLASTRRGAAPVSCGLSPPLPGLFLRMGSFLVAFLAVFAVHLHIASLSLLVRHPVAPEPPEPVETPAASTAGILQEARGTGQDFALQDGLHAVPRAYALEGVASSSVFALLHAQESEAARKGPPPPAEEKPPFAFAFSGLGKSEKPRKTGAESPLSHTLSGGKTAPSLDSALPGFLSFSSSLFPPSLLTAPSPLPSSWPFAEDILIAWHLFCQALGCLVYGAAADSKGRQWALARALKVFTFASVSFTVCALVTAGLFRGDAPPRSSAVATPAHEALPLLASQLLASSAVEPHSSNAHEEPASQLIRREVLGSHRKIRRRLGSSDGEERNAPKPQEGEAADRAPKGRREQSKSPELPSRIQNEGSDRSGGEAAYGPSRLWAPQPSSESVAASEMPMTGDSGGDAVSLGVLTSGSSGAPVPRAGSSVLSSSLVPAAALVGASSKVVQEQPVADAFSWETPTAFFRSVWRAGVLFFEQLGDFFRAVSRSSSRGADSLALLPSLVFPFLALLFFSMAAAACGGIVVAAHCMCFEAAAAYRLVLDSAAPQVEGPSAVSSASGSGSLPASAPSLGSDDSAAGTPSGELQALRAPLLPDLASEAPRGRYEHFSVAAACRLLGSEVASVCICACHWLAQGASSCFRGLRPWFPSATPRAISRFAFASSPYIPIAYLVAAEMVAHFFLPAVLSASLSKSAAGGGPRLAAAPFPVFCLAASFSFPLCLLLLLVSEWLLVENPYFLAQQRYLQSAMHGSQSRRNKESPRGDLSRVHPAPSDVEDDSAPSAASSLVVDLRPTSPATYENLASPPTASSPSRVESLLDSCSGVALSASGSLPGGESHSPPSLAAAGAEPEAREPASESYGRAEGAAAGPSGRRGLRAPPSDLLAPLLPSPAAGEGRRRASAPPADEVSPRASLPPRPNWCLPCLGSACVPCSYLCFRRANAERGGWCSRLPVVAAARASLQMYRRYLAARHGTALSGITAPAACVGAAFYLRGFFRFLLLDCVVLEEGHQGVSEAVKGYDAFGFAQRQAASQSSAGSGGSSLFQLLVPVAQAAPPAAPGHLQAALAPGLHLFRLETPVMLVRVLTAILPVFLLSLLPPKPLQMVGSIVCGFMSFGIALTLTTLSQRFPSIPPISASRTASLLYEVVFCWCSFAPAFTVALLPLQGFHTGVRGGAAAAAAACVRAGAGLSILLVQLLFNLPVSRSFADMFSGEDSPGPQPSSSGGGLGETAPPPPSLARGDVASSSSATAWHTTSDDTCSAEAIAAAMFSCAFYVVAAALTLMVTTHVRLPKFFGEQLIEERQDKQAELDARAARRLQTRRQAERPELRRLVSQRWGAQWVEGEEEGVGVLLDRLYLHLINQPAGDVGADLEEEDDEELADEGRTKPTNETSSQSNNRRKGRRDAESATSGASQVLRSRRAGCSPG</sequence>
<feature type="compositionally biased region" description="Acidic residues" evidence="1">
    <location>
        <begin position="1554"/>
        <end position="1565"/>
    </location>
</feature>
<dbReference type="EMBL" id="NWUJ01000003">
    <property type="protein sequence ID" value="PFH36572.1"/>
    <property type="molecule type" value="Genomic_DNA"/>
</dbReference>
<feature type="transmembrane region" description="Helical" evidence="2">
    <location>
        <begin position="1158"/>
        <end position="1177"/>
    </location>
</feature>
<feature type="compositionally biased region" description="Pro residues" evidence="1">
    <location>
        <begin position="1"/>
        <end position="10"/>
    </location>
</feature>
<dbReference type="GeneID" id="40309694"/>
<gene>
    <name evidence="3" type="ORF">BESB_047640</name>
</gene>
<feature type="transmembrane region" description="Helical" evidence="2">
    <location>
        <begin position="851"/>
        <end position="872"/>
    </location>
</feature>
<feature type="region of interest" description="Disordered" evidence="1">
    <location>
        <begin position="934"/>
        <end position="1001"/>
    </location>
</feature>
<feature type="region of interest" description="Disordered" evidence="1">
    <location>
        <begin position="331"/>
        <end position="350"/>
    </location>
</feature>
<feature type="transmembrane region" description="Helical" evidence="2">
    <location>
        <begin position="689"/>
        <end position="715"/>
    </location>
</feature>
<feature type="region of interest" description="Disordered" evidence="1">
    <location>
        <begin position="1"/>
        <end position="125"/>
    </location>
</feature>
<feature type="transmembrane region" description="Helical" evidence="2">
    <location>
        <begin position="424"/>
        <end position="446"/>
    </location>
</feature>
<feature type="transmembrane region" description="Helical" evidence="2">
    <location>
        <begin position="1289"/>
        <end position="1307"/>
    </location>
</feature>
<protein>
    <recommendedName>
        <fullName evidence="5">Transmembrane protein</fullName>
    </recommendedName>
</protein>
<evidence type="ECO:0008006" key="5">
    <source>
        <dbReference type="Google" id="ProtNLM"/>
    </source>
</evidence>
<name>A0A2A9MM43_BESBE</name>
<evidence type="ECO:0000256" key="1">
    <source>
        <dbReference type="SAM" id="MobiDB-lite"/>
    </source>
</evidence>
<feature type="transmembrane region" description="Helical" evidence="2">
    <location>
        <begin position="1361"/>
        <end position="1383"/>
    </location>
</feature>
<comment type="caution">
    <text evidence="3">The sequence shown here is derived from an EMBL/GenBank/DDBJ whole genome shotgun (WGS) entry which is preliminary data.</text>
</comment>
<proteinExistence type="predicted"/>
<dbReference type="RefSeq" id="XP_029220581.1">
    <property type="nucleotide sequence ID" value="XM_029363215.1"/>
</dbReference>
<feature type="compositionally biased region" description="Basic and acidic residues" evidence="1">
    <location>
        <begin position="941"/>
        <end position="952"/>
    </location>
</feature>
<keyword evidence="4" id="KW-1185">Reference proteome</keyword>
<feature type="compositionally biased region" description="Basic and acidic residues" evidence="1">
    <location>
        <begin position="484"/>
        <end position="497"/>
    </location>
</feature>
<feature type="region of interest" description="Disordered" evidence="1">
    <location>
        <begin position="1552"/>
        <end position="1611"/>
    </location>
</feature>
<evidence type="ECO:0000313" key="3">
    <source>
        <dbReference type="EMBL" id="PFH36572.1"/>
    </source>
</evidence>
<feature type="compositionally biased region" description="Low complexity" evidence="1">
    <location>
        <begin position="1024"/>
        <end position="1034"/>
    </location>
</feature>
<feature type="region of interest" description="Disordered" evidence="1">
    <location>
        <begin position="1014"/>
        <end position="1098"/>
    </location>
</feature>
<keyword evidence="2" id="KW-1133">Transmembrane helix</keyword>
<feature type="compositionally biased region" description="Low complexity" evidence="1">
    <location>
        <begin position="1063"/>
        <end position="1078"/>
    </location>
</feature>
<evidence type="ECO:0000313" key="4">
    <source>
        <dbReference type="Proteomes" id="UP000224006"/>
    </source>
</evidence>
<feature type="compositionally biased region" description="Low complexity" evidence="1">
    <location>
        <begin position="60"/>
        <end position="74"/>
    </location>
</feature>
<accession>A0A2A9MM43</accession>
<dbReference type="OrthoDB" id="333881at2759"/>
<feature type="compositionally biased region" description="Low complexity" evidence="1">
    <location>
        <begin position="739"/>
        <end position="759"/>
    </location>
</feature>